<evidence type="ECO:0000313" key="1">
    <source>
        <dbReference type="EMBL" id="BAT14689.1"/>
    </source>
</evidence>
<keyword evidence="2" id="KW-1185">Reference proteome</keyword>
<name>A0A0P0Y3T8_ORYSJ</name>
<reference evidence="2" key="1">
    <citation type="journal article" date="2005" name="Nature">
        <title>The map-based sequence of the rice genome.</title>
        <authorList>
            <consortium name="International rice genome sequencing project (IRGSP)"/>
            <person name="Matsumoto T."/>
            <person name="Wu J."/>
            <person name="Kanamori H."/>
            <person name="Katayose Y."/>
            <person name="Fujisawa M."/>
            <person name="Namiki N."/>
            <person name="Mizuno H."/>
            <person name="Yamamoto K."/>
            <person name="Antonio B.A."/>
            <person name="Baba T."/>
            <person name="Sakata K."/>
            <person name="Nagamura Y."/>
            <person name="Aoki H."/>
            <person name="Arikawa K."/>
            <person name="Arita K."/>
            <person name="Bito T."/>
            <person name="Chiden Y."/>
            <person name="Fujitsuka N."/>
            <person name="Fukunaka R."/>
            <person name="Hamada M."/>
            <person name="Harada C."/>
            <person name="Hayashi A."/>
            <person name="Hijishita S."/>
            <person name="Honda M."/>
            <person name="Hosokawa S."/>
            <person name="Ichikawa Y."/>
            <person name="Idonuma A."/>
            <person name="Iijima M."/>
            <person name="Ikeda M."/>
            <person name="Ikeno M."/>
            <person name="Ito K."/>
            <person name="Ito S."/>
            <person name="Ito T."/>
            <person name="Ito Y."/>
            <person name="Ito Y."/>
            <person name="Iwabuchi A."/>
            <person name="Kamiya K."/>
            <person name="Karasawa W."/>
            <person name="Kurita K."/>
            <person name="Katagiri S."/>
            <person name="Kikuta A."/>
            <person name="Kobayashi H."/>
            <person name="Kobayashi N."/>
            <person name="Machita K."/>
            <person name="Maehara T."/>
            <person name="Masukawa M."/>
            <person name="Mizubayashi T."/>
            <person name="Mukai Y."/>
            <person name="Nagasaki H."/>
            <person name="Nagata Y."/>
            <person name="Naito S."/>
            <person name="Nakashima M."/>
            <person name="Nakama Y."/>
            <person name="Nakamichi Y."/>
            <person name="Nakamura M."/>
            <person name="Meguro A."/>
            <person name="Negishi M."/>
            <person name="Ohta I."/>
            <person name="Ohta T."/>
            <person name="Okamoto M."/>
            <person name="Ono N."/>
            <person name="Saji S."/>
            <person name="Sakaguchi M."/>
            <person name="Sakai K."/>
            <person name="Shibata M."/>
            <person name="Shimokawa T."/>
            <person name="Song J."/>
            <person name="Takazaki Y."/>
            <person name="Terasawa K."/>
            <person name="Tsugane M."/>
            <person name="Tsuji K."/>
            <person name="Ueda S."/>
            <person name="Waki K."/>
            <person name="Yamagata H."/>
            <person name="Yamamoto M."/>
            <person name="Yamamoto S."/>
            <person name="Yamane H."/>
            <person name="Yoshiki S."/>
            <person name="Yoshihara R."/>
            <person name="Yukawa K."/>
            <person name="Zhong H."/>
            <person name="Yano M."/>
            <person name="Yuan Q."/>
            <person name="Ouyang S."/>
            <person name="Liu J."/>
            <person name="Jones K.M."/>
            <person name="Gansberger K."/>
            <person name="Moffat K."/>
            <person name="Hill J."/>
            <person name="Bera J."/>
            <person name="Fadrosh D."/>
            <person name="Jin S."/>
            <person name="Johri S."/>
            <person name="Kim M."/>
            <person name="Overton L."/>
            <person name="Reardon M."/>
            <person name="Tsitrin T."/>
            <person name="Vuong H."/>
            <person name="Weaver B."/>
            <person name="Ciecko A."/>
            <person name="Tallon L."/>
            <person name="Jackson J."/>
            <person name="Pai G."/>
            <person name="Aken S.V."/>
            <person name="Utterback T."/>
            <person name="Reidmuller S."/>
            <person name="Feldblyum T."/>
            <person name="Hsiao J."/>
            <person name="Zismann V."/>
            <person name="Iobst S."/>
            <person name="de Vazeille A.R."/>
            <person name="Buell C.R."/>
            <person name="Ying K."/>
            <person name="Li Y."/>
            <person name="Lu T."/>
            <person name="Huang Y."/>
            <person name="Zhao Q."/>
            <person name="Feng Q."/>
            <person name="Zhang L."/>
            <person name="Zhu J."/>
            <person name="Weng Q."/>
            <person name="Mu J."/>
            <person name="Lu Y."/>
            <person name="Fan D."/>
            <person name="Liu Y."/>
            <person name="Guan J."/>
            <person name="Zhang Y."/>
            <person name="Yu S."/>
            <person name="Liu X."/>
            <person name="Zhang Y."/>
            <person name="Hong G."/>
            <person name="Han B."/>
            <person name="Choisne N."/>
            <person name="Demange N."/>
            <person name="Orjeda G."/>
            <person name="Samain S."/>
            <person name="Cattolico L."/>
            <person name="Pelletier E."/>
            <person name="Couloux A."/>
            <person name="Segurens B."/>
            <person name="Wincker P."/>
            <person name="D'Hont A."/>
            <person name="Scarpelli C."/>
            <person name="Weissenbach J."/>
            <person name="Salanoubat M."/>
            <person name="Quetier F."/>
            <person name="Yu Y."/>
            <person name="Kim H.R."/>
            <person name="Rambo T."/>
            <person name="Currie J."/>
            <person name="Collura K."/>
            <person name="Luo M."/>
            <person name="Yang T."/>
            <person name="Ammiraju J.S.S."/>
            <person name="Engler F."/>
            <person name="Soderlund C."/>
            <person name="Wing R.A."/>
            <person name="Palmer L.E."/>
            <person name="de la Bastide M."/>
            <person name="Spiegel L."/>
            <person name="Nascimento L."/>
            <person name="Zutavern T."/>
            <person name="O'Shaughnessy A."/>
            <person name="Dike S."/>
            <person name="Dedhia N."/>
            <person name="Preston R."/>
            <person name="Balija V."/>
            <person name="McCombie W.R."/>
            <person name="Chow T."/>
            <person name="Chen H."/>
            <person name="Chung M."/>
            <person name="Chen C."/>
            <person name="Shaw J."/>
            <person name="Wu H."/>
            <person name="Hsiao K."/>
            <person name="Chao Y."/>
            <person name="Chu M."/>
            <person name="Cheng C."/>
            <person name="Hour A."/>
            <person name="Lee P."/>
            <person name="Lin S."/>
            <person name="Lin Y."/>
            <person name="Liou J."/>
            <person name="Liu S."/>
            <person name="Hsing Y."/>
            <person name="Raghuvanshi S."/>
            <person name="Mohanty A."/>
            <person name="Bharti A.K."/>
            <person name="Gaur A."/>
            <person name="Gupta V."/>
            <person name="Kumar D."/>
            <person name="Ravi V."/>
            <person name="Vij S."/>
            <person name="Kapur A."/>
            <person name="Khurana P."/>
            <person name="Khurana P."/>
            <person name="Khurana J.P."/>
            <person name="Tyagi A.K."/>
            <person name="Gaikwad K."/>
            <person name="Singh A."/>
            <person name="Dalal V."/>
            <person name="Srivastava S."/>
            <person name="Dixit A."/>
            <person name="Pal A.K."/>
            <person name="Ghazi I.A."/>
            <person name="Yadav M."/>
            <person name="Pandit A."/>
            <person name="Bhargava A."/>
            <person name="Sureshbabu K."/>
            <person name="Batra K."/>
            <person name="Sharma T.R."/>
            <person name="Mohapatra T."/>
            <person name="Singh N.K."/>
            <person name="Messing J."/>
            <person name="Nelson A.B."/>
            <person name="Fuks G."/>
            <person name="Kavchok S."/>
            <person name="Keizer G."/>
            <person name="Linton E."/>
            <person name="Llaca V."/>
            <person name="Song R."/>
            <person name="Tanyolac B."/>
            <person name="Young S."/>
            <person name="Ho-Il K."/>
            <person name="Hahn J.H."/>
            <person name="Sangsakoo G."/>
            <person name="Vanavichit A."/>
            <person name="de Mattos Luiz.A.T."/>
            <person name="Zimmer P.D."/>
            <person name="Malone G."/>
            <person name="Dellagostin O."/>
            <person name="de Oliveira A.C."/>
            <person name="Bevan M."/>
            <person name="Bancroft I."/>
            <person name="Minx P."/>
            <person name="Cordum H."/>
            <person name="Wilson R."/>
            <person name="Cheng Z."/>
            <person name="Jin W."/>
            <person name="Jiang J."/>
            <person name="Leong S.A."/>
            <person name="Iwama H."/>
            <person name="Gojobori T."/>
            <person name="Itoh T."/>
            <person name="Niimura Y."/>
            <person name="Fujii Y."/>
            <person name="Habara T."/>
            <person name="Sakai H."/>
            <person name="Sato Y."/>
            <person name="Wilson G."/>
            <person name="Kumar K."/>
            <person name="McCouch S."/>
            <person name="Juretic N."/>
            <person name="Hoen D."/>
            <person name="Wright S."/>
            <person name="Bruskiewich R."/>
            <person name="Bureau T."/>
            <person name="Miyao A."/>
            <person name="Hirochika H."/>
            <person name="Nishikawa T."/>
            <person name="Kadowaki K."/>
            <person name="Sugiura M."/>
            <person name="Burr B."/>
            <person name="Sasaki T."/>
        </authorList>
    </citation>
    <scope>NUCLEOTIDE SEQUENCE [LARGE SCALE GENOMIC DNA]</scope>
    <source>
        <strain evidence="2">cv. Nipponbare</strain>
    </source>
</reference>
<reference evidence="1 2" key="2">
    <citation type="journal article" date="2013" name="Plant Cell Physiol.">
        <title>Rice Annotation Project Database (RAP-DB): an integrative and interactive database for rice genomics.</title>
        <authorList>
            <person name="Sakai H."/>
            <person name="Lee S.S."/>
            <person name="Tanaka T."/>
            <person name="Numa H."/>
            <person name="Kim J."/>
            <person name="Kawahara Y."/>
            <person name="Wakimoto H."/>
            <person name="Yang C.C."/>
            <person name="Iwamoto M."/>
            <person name="Abe T."/>
            <person name="Yamada Y."/>
            <person name="Muto A."/>
            <person name="Inokuchi H."/>
            <person name="Ikemura T."/>
            <person name="Matsumoto T."/>
            <person name="Sasaki T."/>
            <person name="Itoh T."/>
        </authorList>
    </citation>
    <scope>NUCLEOTIDE SEQUENCE [LARGE SCALE GENOMIC DNA]</scope>
    <source>
        <strain evidence="2">cv. Nipponbare</strain>
    </source>
</reference>
<dbReference type="PaxDb" id="39947-A0A0P0Y3T8"/>
<proteinExistence type="predicted"/>
<gene>
    <name evidence="1" type="ordered locus">Os11g0592550</name>
    <name evidence="1" type="ORF">OSNPB_110592550</name>
</gene>
<accession>A0A0P0Y3T8</accession>
<reference evidence="1 2" key="3">
    <citation type="journal article" date="2013" name="Rice">
        <title>Improvement of the Oryza sativa Nipponbare reference genome using next generation sequence and optical map data.</title>
        <authorList>
            <person name="Kawahara Y."/>
            <person name="de la Bastide M."/>
            <person name="Hamilton J.P."/>
            <person name="Kanamori H."/>
            <person name="McCombie W.R."/>
            <person name="Ouyang S."/>
            <person name="Schwartz D.C."/>
            <person name="Tanaka T."/>
            <person name="Wu J."/>
            <person name="Zhou S."/>
            <person name="Childs K.L."/>
            <person name="Davidson R.M."/>
            <person name="Lin H."/>
            <person name="Quesada-Ocampo L."/>
            <person name="Vaillancourt B."/>
            <person name="Sakai H."/>
            <person name="Lee S.S."/>
            <person name="Kim J."/>
            <person name="Numa H."/>
            <person name="Itoh T."/>
            <person name="Buell C.R."/>
            <person name="Matsumoto T."/>
        </authorList>
    </citation>
    <scope>NUCLEOTIDE SEQUENCE [LARGE SCALE GENOMIC DNA]</scope>
    <source>
        <strain evidence="2">cv. Nipponbare</strain>
    </source>
</reference>
<dbReference type="Proteomes" id="UP000059680">
    <property type="component" value="Chromosome 11"/>
</dbReference>
<organism evidence="1 2">
    <name type="scientific">Oryza sativa subsp. japonica</name>
    <name type="common">Rice</name>
    <dbReference type="NCBI Taxonomy" id="39947"/>
    <lineage>
        <taxon>Eukaryota</taxon>
        <taxon>Viridiplantae</taxon>
        <taxon>Streptophyta</taxon>
        <taxon>Embryophyta</taxon>
        <taxon>Tracheophyta</taxon>
        <taxon>Spermatophyta</taxon>
        <taxon>Magnoliopsida</taxon>
        <taxon>Liliopsida</taxon>
        <taxon>Poales</taxon>
        <taxon>Poaceae</taxon>
        <taxon>BOP clade</taxon>
        <taxon>Oryzoideae</taxon>
        <taxon>Oryzeae</taxon>
        <taxon>Oryzinae</taxon>
        <taxon>Oryza</taxon>
        <taxon>Oryza sativa</taxon>
    </lineage>
</organism>
<dbReference type="EMBL" id="AP014967">
    <property type="protein sequence ID" value="BAT14689.1"/>
    <property type="molecule type" value="Genomic_DNA"/>
</dbReference>
<dbReference type="Gramene" id="Os11t0592550-00">
    <property type="protein sequence ID" value="Os11t0592550-00"/>
    <property type="gene ID" value="Os11g0592550"/>
</dbReference>
<sequence length="91" mass="10522">MAIFKILRLFSSLIHLGRHENMHERHENSNLVRRTGGDETLKSSEEISIIEESASSNEPVNTRIRDFMFLSLLRTDPRSFRLAGCPLEHVM</sequence>
<dbReference type="AlphaFoldDB" id="A0A0P0Y3T8"/>
<evidence type="ECO:0000313" key="2">
    <source>
        <dbReference type="Proteomes" id="UP000059680"/>
    </source>
</evidence>
<dbReference type="InParanoid" id="A0A0P0Y3T8"/>
<protein>
    <submittedName>
        <fullName evidence="1">Os11g0592550 protein</fullName>
    </submittedName>
</protein>